<dbReference type="Proteomes" id="UP000324222">
    <property type="component" value="Unassembled WGS sequence"/>
</dbReference>
<accession>A0A5B7GEF8</accession>
<comment type="caution">
    <text evidence="2">The sequence shown here is derived from an EMBL/GenBank/DDBJ whole genome shotgun (WGS) entry which is preliminary data.</text>
</comment>
<gene>
    <name evidence="2" type="ORF">E2C01_049637</name>
</gene>
<proteinExistence type="predicted"/>
<evidence type="ECO:0000256" key="1">
    <source>
        <dbReference type="SAM" id="MobiDB-lite"/>
    </source>
</evidence>
<keyword evidence="3" id="KW-1185">Reference proteome</keyword>
<dbReference type="AlphaFoldDB" id="A0A5B7GEF8"/>
<feature type="compositionally biased region" description="Basic and acidic residues" evidence="1">
    <location>
        <begin position="1"/>
        <end position="10"/>
    </location>
</feature>
<reference evidence="2" key="1">
    <citation type="submission" date="2019-05" db="EMBL/GenBank/DDBJ databases">
        <title>Another draft genome of Portunus trituberculatus and its Hox gene families provides insights of decapod evolution.</title>
        <authorList>
            <person name="Jeong J.-H."/>
            <person name="Song I."/>
            <person name="Kim S."/>
            <person name="Choi T."/>
            <person name="Kim D."/>
            <person name="Ryu S."/>
            <person name="Kim W."/>
        </authorList>
    </citation>
    <scope>NUCLEOTIDE SEQUENCE [LARGE SCALE GENOMIC DNA]</scope>
    <source>
        <tissue evidence="2">Muscle</tissue>
    </source>
</reference>
<evidence type="ECO:0000313" key="3">
    <source>
        <dbReference type="Proteomes" id="UP000324222"/>
    </source>
</evidence>
<name>A0A5B7GEF8_PORTR</name>
<dbReference type="EMBL" id="VSRR010013373">
    <property type="protein sequence ID" value="MPC55693.1"/>
    <property type="molecule type" value="Genomic_DNA"/>
</dbReference>
<protein>
    <submittedName>
        <fullName evidence="2">Uncharacterized protein</fullName>
    </submittedName>
</protein>
<feature type="compositionally biased region" description="Low complexity" evidence="1">
    <location>
        <begin position="25"/>
        <end position="44"/>
    </location>
</feature>
<sequence length="85" mass="9269">MTTPERDGGERGASSPDLPAGHNYSYHIPSRSQSPSSHCRSQLSPPHSLQATATLPADRRHILLRCPFLSSACLRSSGILSRHKH</sequence>
<evidence type="ECO:0000313" key="2">
    <source>
        <dbReference type="EMBL" id="MPC55693.1"/>
    </source>
</evidence>
<feature type="region of interest" description="Disordered" evidence="1">
    <location>
        <begin position="1"/>
        <end position="49"/>
    </location>
</feature>
<organism evidence="2 3">
    <name type="scientific">Portunus trituberculatus</name>
    <name type="common">Swimming crab</name>
    <name type="synonym">Neptunus trituberculatus</name>
    <dbReference type="NCBI Taxonomy" id="210409"/>
    <lineage>
        <taxon>Eukaryota</taxon>
        <taxon>Metazoa</taxon>
        <taxon>Ecdysozoa</taxon>
        <taxon>Arthropoda</taxon>
        <taxon>Crustacea</taxon>
        <taxon>Multicrustacea</taxon>
        <taxon>Malacostraca</taxon>
        <taxon>Eumalacostraca</taxon>
        <taxon>Eucarida</taxon>
        <taxon>Decapoda</taxon>
        <taxon>Pleocyemata</taxon>
        <taxon>Brachyura</taxon>
        <taxon>Eubrachyura</taxon>
        <taxon>Portunoidea</taxon>
        <taxon>Portunidae</taxon>
        <taxon>Portuninae</taxon>
        <taxon>Portunus</taxon>
    </lineage>
</organism>